<gene>
    <name evidence="2" type="ORF">P3X46_023655</name>
</gene>
<name>A0ABQ9LFE7_HEVBR</name>
<evidence type="ECO:0000313" key="3">
    <source>
        <dbReference type="Proteomes" id="UP001174677"/>
    </source>
</evidence>
<accession>A0ABQ9LFE7</accession>
<comment type="caution">
    <text evidence="2">The sequence shown here is derived from an EMBL/GenBank/DDBJ whole genome shotgun (WGS) entry which is preliminary data.</text>
</comment>
<keyword evidence="3" id="KW-1185">Reference proteome</keyword>
<evidence type="ECO:0000256" key="1">
    <source>
        <dbReference type="SAM" id="MobiDB-lite"/>
    </source>
</evidence>
<feature type="region of interest" description="Disordered" evidence="1">
    <location>
        <begin position="33"/>
        <end position="57"/>
    </location>
</feature>
<proteinExistence type="predicted"/>
<dbReference type="PANTHER" id="PTHR33625">
    <property type="entry name" value="OS08G0179900 PROTEIN"/>
    <property type="match status" value="1"/>
</dbReference>
<organism evidence="2 3">
    <name type="scientific">Hevea brasiliensis</name>
    <name type="common">Para rubber tree</name>
    <name type="synonym">Siphonia brasiliensis</name>
    <dbReference type="NCBI Taxonomy" id="3981"/>
    <lineage>
        <taxon>Eukaryota</taxon>
        <taxon>Viridiplantae</taxon>
        <taxon>Streptophyta</taxon>
        <taxon>Embryophyta</taxon>
        <taxon>Tracheophyta</taxon>
        <taxon>Spermatophyta</taxon>
        <taxon>Magnoliopsida</taxon>
        <taxon>eudicotyledons</taxon>
        <taxon>Gunneridae</taxon>
        <taxon>Pentapetalae</taxon>
        <taxon>rosids</taxon>
        <taxon>fabids</taxon>
        <taxon>Malpighiales</taxon>
        <taxon>Euphorbiaceae</taxon>
        <taxon>Crotonoideae</taxon>
        <taxon>Micrandreae</taxon>
        <taxon>Hevea</taxon>
    </lineage>
</organism>
<sequence length="349" mass="37509">MFGGGKGMGGGGGSMLKVVGRAVTRAGVTNLQETISSSSSSCGTATSPTAISRSTHGLNSSNNNLSLSSASACNVPVSANYGSPDASSWPSFAPSDDSYSDEYEWVYMDGSEYKSTIGVSDDFVLGPVPSMDEVHSAVSALTQIYDAASHPQSITDKFTYNVDKDVADQILSSTGMLHHVSPAGSDLDWGESSPHLCNSRMLRPYGPDSVYDAFHLLQTEPSVQRMVISLSSDKAVWDAVLNNEVVRELRETYCAEEKISSLTTESSDETGDDSSPALNAVKWIFENTKAKFTEAIEKITKLMNELFKAPNNEKKTTEAADPFEEKLRTSFLLSVVVLLVVVVTRAHRA</sequence>
<protein>
    <submittedName>
        <fullName evidence="2">Uncharacterized protein</fullName>
    </submittedName>
</protein>
<dbReference type="PANTHER" id="PTHR33625:SF3">
    <property type="entry name" value="OS04G0550700 PROTEIN"/>
    <property type="match status" value="1"/>
</dbReference>
<reference evidence="2" key="1">
    <citation type="journal article" date="2023" name="Plant Biotechnol. J.">
        <title>Chromosome-level wild Hevea brasiliensis genome provides new tools for genomic-assisted breeding and valuable loci to elevate rubber yield.</title>
        <authorList>
            <person name="Cheng H."/>
            <person name="Song X."/>
            <person name="Hu Y."/>
            <person name="Wu T."/>
            <person name="Yang Q."/>
            <person name="An Z."/>
            <person name="Feng S."/>
            <person name="Deng Z."/>
            <person name="Wu W."/>
            <person name="Zeng X."/>
            <person name="Tu M."/>
            <person name="Wang X."/>
            <person name="Huang H."/>
        </authorList>
    </citation>
    <scope>NUCLEOTIDE SEQUENCE</scope>
    <source>
        <strain evidence="2">MT/VB/25A 57/8</strain>
    </source>
</reference>
<dbReference type="EMBL" id="JARPOI010000013">
    <property type="protein sequence ID" value="KAJ9164038.1"/>
    <property type="molecule type" value="Genomic_DNA"/>
</dbReference>
<dbReference type="Proteomes" id="UP001174677">
    <property type="component" value="Chromosome 13"/>
</dbReference>
<feature type="compositionally biased region" description="Polar residues" evidence="1">
    <location>
        <begin position="42"/>
        <end position="57"/>
    </location>
</feature>
<evidence type="ECO:0000313" key="2">
    <source>
        <dbReference type="EMBL" id="KAJ9164038.1"/>
    </source>
</evidence>